<keyword evidence="2" id="KW-0472">Membrane</keyword>
<name>A0A1M5XJK4_9BACT</name>
<dbReference type="Proteomes" id="UP000184139">
    <property type="component" value="Unassembled WGS sequence"/>
</dbReference>
<keyword evidence="2" id="KW-1133">Transmembrane helix</keyword>
<dbReference type="STRING" id="1121409.SAMN02745124_03138"/>
<feature type="region of interest" description="Disordered" evidence="1">
    <location>
        <begin position="28"/>
        <end position="58"/>
    </location>
</feature>
<organism evidence="3 4">
    <name type="scientific">Desulfofustis glycolicus DSM 9705</name>
    <dbReference type="NCBI Taxonomy" id="1121409"/>
    <lineage>
        <taxon>Bacteria</taxon>
        <taxon>Pseudomonadati</taxon>
        <taxon>Thermodesulfobacteriota</taxon>
        <taxon>Desulfobulbia</taxon>
        <taxon>Desulfobulbales</taxon>
        <taxon>Desulfocapsaceae</taxon>
        <taxon>Desulfofustis</taxon>
    </lineage>
</organism>
<evidence type="ECO:0000256" key="1">
    <source>
        <dbReference type="SAM" id="MobiDB-lite"/>
    </source>
</evidence>
<protein>
    <submittedName>
        <fullName evidence="3">Uncharacterized protein</fullName>
    </submittedName>
</protein>
<dbReference type="RefSeq" id="WP_153307087.1">
    <property type="nucleotide sequence ID" value="NZ_FQXS01000020.1"/>
</dbReference>
<proteinExistence type="predicted"/>
<evidence type="ECO:0000313" key="3">
    <source>
        <dbReference type="EMBL" id="SHH99929.1"/>
    </source>
</evidence>
<sequence>MDAQTATIISGVALLILFASVGVYLRRRNAGSKPKKPSNHKRFDKESIEQEKRKGNQS</sequence>
<gene>
    <name evidence="3" type="ORF">SAMN02745124_03138</name>
</gene>
<reference evidence="3 4" key="1">
    <citation type="submission" date="2016-11" db="EMBL/GenBank/DDBJ databases">
        <authorList>
            <person name="Jaros S."/>
            <person name="Januszkiewicz K."/>
            <person name="Wedrychowicz H."/>
        </authorList>
    </citation>
    <scope>NUCLEOTIDE SEQUENCE [LARGE SCALE GENOMIC DNA]</scope>
    <source>
        <strain evidence="3 4">DSM 9705</strain>
    </source>
</reference>
<keyword evidence="4" id="KW-1185">Reference proteome</keyword>
<evidence type="ECO:0000256" key="2">
    <source>
        <dbReference type="SAM" id="Phobius"/>
    </source>
</evidence>
<dbReference type="EMBL" id="FQXS01000020">
    <property type="protein sequence ID" value="SHH99929.1"/>
    <property type="molecule type" value="Genomic_DNA"/>
</dbReference>
<evidence type="ECO:0000313" key="4">
    <source>
        <dbReference type="Proteomes" id="UP000184139"/>
    </source>
</evidence>
<keyword evidence="2" id="KW-0812">Transmembrane</keyword>
<feature type="compositionally biased region" description="Basic residues" evidence="1">
    <location>
        <begin position="28"/>
        <end position="40"/>
    </location>
</feature>
<dbReference type="AlphaFoldDB" id="A0A1M5XJK4"/>
<feature type="transmembrane region" description="Helical" evidence="2">
    <location>
        <begin position="6"/>
        <end position="25"/>
    </location>
</feature>
<accession>A0A1M5XJK4</accession>
<feature type="compositionally biased region" description="Basic and acidic residues" evidence="1">
    <location>
        <begin position="41"/>
        <end position="58"/>
    </location>
</feature>